<dbReference type="InterPro" id="IPR001296">
    <property type="entry name" value="Glyco_trans_1"/>
</dbReference>
<feature type="domain" description="Glycosyl transferase family 1" evidence="1">
    <location>
        <begin position="197"/>
        <end position="352"/>
    </location>
</feature>
<dbReference type="Proteomes" id="UP000002945">
    <property type="component" value="Unassembled WGS sequence"/>
</dbReference>
<dbReference type="OrthoDB" id="1395864at2"/>
<keyword evidence="3" id="KW-1185">Reference proteome</keyword>
<dbReference type="CDD" id="cd03801">
    <property type="entry name" value="GT4_PimA-like"/>
    <property type="match status" value="1"/>
</dbReference>
<reference evidence="2 3" key="1">
    <citation type="journal article" date="2011" name="J. Bacteriol.">
        <title>Genome sequence of the algicidal bacterium Kordia algicida OT-1.</title>
        <authorList>
            <person name="Lee H.S."/>
            <person name="Kang S.G."/>
            <person name="Kwon K.K."/>
            <person name="Lee J.H."/>
            <person name="Kim S.J."/>
        </authorList>
    </citation>
    <scope>NUCLEOTIDE SEQUENCE [LARGE SCALE GENOMIC DNA]</scope>
    <source>
        <strain evidence="2 3">OT-1</strain>
    </source>
</reference>
<dbReference type="PANTHER" id="PTHR12526">
    <property type="entry name" value="GLYCOSYLTRANSFERASE"/>
    <property type="match status" value="1"/>
</dbReference>
<organism evidence="2 3">
    <name type="scientific">Kordia algicida OT-1</name>
    <dbReference type="NCBI Taxonomy" id="391587"/>
    <lineage>
        <taxon>Bacteria</taxon>
        <taxon>Pseudomonadati</taxon>
        <taxon>Bacteroidota</taxon>
        <taxon>Flavobacteriia</taxon>
        <taxon>Flavobacteriales</taxon>
        <taxon>Flavobacteriaceae</taxon>
        <taxon>Kordia</taxon>
    </lineage>
</organism>
<dbReference type="HOGENOM" id="CLU_063649_0_0_10"/>
<sequence>MNFLIVTHVLHAKKEADYFAYAPYVKEMNLWLKYVDKVTIVAPLLAEKEIRPIDIAYKHDNIDFRSIPAFNLLSLKSSLKTLLVLPIIFFKIIGAMRKADHIHLRCPGNIGLIGCVAQIFFPSKTKTAKYAGNWDPNSKQPFSYRLQKRILSNTFLTKNMNVLVYGDWKNQTKNIKSFFTATYRNSDKRAVVQRNLNETITFSFIGSLSSGKRPLLTIQIVEELHKRNYNVRLDIYGDGAKRKELENYIAQNQLQKYITLHGNVTAEIVKEVHKTAHFMMLPSKSEGWPKVVAEAMFWGSLPIVTKISCVPYMLDEGNRGILIEPNVESAVARIENVLQSPKNYQEKVEKAIEWSRIYTLDTFENELKSLL</sequence>
<protein>
    <submittedName>
        <fullName evidence="2">LPS biosynthesis protein</fullName>
    </submittedName>
</protein>
<proteinExistence type="predicted"/>
<dbReference type="GO" id="GO:0016757">
    <property type="term" value="F:glycosyltransferase activity"/>
    <property type="evidence" value="ECO:0007669"/>
    <property type="project" value="InterPro"/>
</dbReference>
<evidence type="ECO:0000259" key="1">
    <source>
        <dbReference type="Pfam" id="PF00534"/>
    </source>
</evidence>
<dbReference type="SUPFAM" id="SSF53756">
    <property type="entry name" value="UDP-Glycosyltransferase/glycogen phosphorylase"/>
    <property type="match status" value="1"/>
</dbReference>
<dbReference type="STRING" id="391587.KAOT1_06217"/>
<dbReference type="RefSeq" id="WP_007093812.1">
    <property type="nucleotide sequence ID" value="NZ_CP142125.1"/>
</dbReference>
<dbReference type="PANTHER" id="PTHR12526:SF630">
    <property type="entry name" value="GLYCOSYLTRANSFERASE"/>
    <property type="match status" value="1"/>
</dbReference>
<dbReference type="EMBL" id="ABIB01000017">
    <property type="protein sequence ID" value="EDP94509.1"/>
    <property type="molecule type" value="Genomic_DNA"/>
</dbReference>
<gene>
    <name evidence="2" type="ORF">KAOT1_06217</name>
</gene>
<evidence type="ECO:0000313" key="3">
    <source>
        <dbReference type="Proteomes" id="UP000002945"/>
    </source>
</evidence>
<dbReference type="Gene3D" id="3.40.50.2000">
    <property type="entry name" value="Glycogen Phosphorylase B"/>
    <property type="match status" value="1"/>
</dbReference>
<comment type="caution">
    <text evidence="2">The sequence shown here is derived from an EMBL/GenBank/DDBJ whole genome shotgun (WGS) entry which is preliminary data.</text>
</comment>
<dbReference type="AlphaFoldDB" id="A9EBR6"/>
<accession>A9EBR6</accession>
<evidence type="ECO:0000313" key="2">
    <source>
        <dbReference type="EMBL" id="EDP94509.1"/>
    </source>
</evidence>
<dbReference type="Pfam" id="PF00534">
    <property type="entry name" value="Glycos_transf_1"/>
    <property type="match status" value="1"/>
</dbReference>
<name>A9EBR6_9FLAO</name>
<dbReference type="eggNOG" id="COG0438">
    <property type="taxonomic scope" value="Bacteria"/>
</dbReference>